<dbReference type="InterPro" id="IPR043502">
    <property type="entry name" value="DNA/RNA_pol_sf"/>
</dbReference>
<accession>A0AAV5LJ14</accession>
<evidence type="ECO:0000259" key="1">
    <source>
        <dbReference type="Pfam" id="PF07727"/>
    </source>
</evidence>
<protein>
    <recommendedName>
        <fullName evidence="1">Reverse transcriptase Ty1/copia-type domain-containing protein</fullName>
    </recommendedName>
</protein>
<dbReference type="PANTHER" id="PTHR11439">
    <property type="entry name" value="GAG-POL-RELATED RETROTRANSPOSON"/>
    <property type="match status" value="1"/>
</dbReference>
<dbReference type="Proteomes" id="UP001054252">
    <property type="component" value="Unassembled WGS sequence"/>
</dbReference>
<dbReference type="CDD" id="cd09272">
    <property type="entry name" value="RNase_HI_RT_Ty1"/>
    <property type="match status" value="1"/>
</dbReference>
<dbReference type="AlphaFoldDB" id="A0AAV5LJ14"/>
<evidence type="ECO:0000313" key="3">
    <source>
        <dbReference type="Proteomes" id="UP001054252"/>
    </source>
</evidence>
<dbReference type="Pfam" id="PF07727">
    <property type="entry name" value="RVT_2"/>
    <property type="match status" value="1"/>
</dbReference>
<gene>
    <name evidence="2" type="ORF">SLEP1_g45449</name>
</gene>
<keyword evidence="3" id="KW-1185">Reference proteome</keyword>
<name>A0AAV5LJ14_9ROSI</name>
<feature type="domain" description="Reverse transcriptase Ty1/copia-type" evidence="1">
    <location>
        <begin position="404"/>
        <end position="459"/>
    </location>
</feature>
<proteinExistence type="predicted"/>
<dbReference type="PANTHER" id="PTHR11439:SF524">
    <property type="entry name" value="RNA-DIRECTED DNA POLYMERASE, PROTEIN KINASE RLK-PELLE-DLSV FAMILY"/>
    <property type="match status" value="1"/>
</dbReference>
<dbReference type="Pfam" id="PF14223">
    <property type="entry name" value="Retrotran_gag_2"/>
    <property type="match status" value="1"/>
</dbReference>
<reference evidence="2 3" key="1">
    <citation type="journal article" date="2021" name="Commun. Biol.">
        <title>The genome of Shorea leprosula (Dipterocarpaceae) highlights the ecological relevance of drought in aseasonal tropical rainforests.</title>
        <authorList>
            <person name="Ng K.K.S."/>
            <person name="Kobayashi M.J."/>
            <person name="Fawcett J.A."/>
            <person name="Hatakeyama M."/>
            <person name="Paape T."/>
            <person name="Ng C.H."/>
            <person name="Ang C.C."/>
            <person name="Tnah L.H."/>
            <person name="Lee C.T."/>
            <person name="Nishiyama T."/>
            <person name="Sese J."/>
            <person name="O'Brien M.J."/>
            <person name="Copetti D."/>
            <person name="Mohd Noor M.I."/>
            <person name="Ong R.C."/>
            <person name="Putra M."/>
            <person name="Sireger I.Z."/>
            <person name="Indrioko S."/>
            <person name="Kosugi Y."/>
            <person name="Izuno A."/>
            <person name="Isagi Y."/>
            <person name="Lee S.L."/>
            <person name="Shimizu K.K."/>
        </authorList>
    </citation>
    <scope>NUCLEOTIDE SEQUENCE [LARGE SCALE GENOMIC DNA]</scope>
    <source>
        <strain evidence="2">214</strain>
    </source>
</reference>
<sequence length="753" mass="84403">MMALIESQELLGFIDGEYEMPDPKVLSNEKEVPNPTYAAWRRSDRLLRGWITGTLSKEVLGIAVGLETSSEVWKALEDHFVQSSQEREFHLMQEISSIQKGDDTLSEYIRRFKALCDELSTNGKIIPDKNKVFWFLQGLGPSYENFVTTMLKPPVPSYKELIPLVKSHDSRNRHHNSLPPQMAFFTQKPELRNYHKKKGNGQSWFNSRGKGFIQARTDNKPRASFKLNAGNLESSEAKAPASKAAVVCQICNKHGHVALKCFNRFNHAFQADDIPQALVAMTINKSDVAEWYPDTGAEAHMTSNSDPNALYGKELVGGEITNFNEWFDSTDTDMTLTSLAENTNSMEISRSNARMSSATEQSVITLDSSSTIANVDQQPLEQAHVAPCTADAIQQGTNETSHGELSRELAIKDLGNLHYFLGIEVHANKSGLFLCQSKYARELLQKAQMVGCKPISTPVAIKTRSSSLKAGDFQNPTFYRSIVGGLQYLTFTRPDLSFAVNHVSQFMHAPTLDHFQLVKRILRYLGGTLDYGMRISNQSTLELYAFSDADWAGCPLTRRSTTGFCTFLGSNCISWCAKKQPIVARSSTEAEYRSMASTAAELTWLARLFIDIGLLLSNPPILHCDNLSALYMTVNPVFHARTKHIEIDYYFVREKLCVKLGLCFMPRPSLRGSIGEQTRENQANPGQKIEEIQGHKHQEKIKESNIREEIIQVSNGKEVSQAPKNEGNMETNRVIPERIQTETKGKNPTIIPI</sequence>
<comment type="caution">
    <text evidence="2">The sequence shown here is derived from an EMBL/GenBank/DDBJ whole genome shotgun (WGS) entry which is preliminary data.</text>
</comment>
<dbReference type="EMBL" id="BPVZ01000122">
    <property type="protein sequence ID" value="GKV37418.1"/>
    <property type="molecule type" value="Genomic_DNA"/>
</dbReference>
<organism evidence="2 3">
    <name type="scientific">Rubroshorea leprosula</name>
    <dbReference type="NCBI Taxonomy" id="152421"/>
    <lineage>
        <taxon>Eukaryota</taxon>
        <taxon>Viridiplantae</taxon>
        <taxon>Streptophyta</taxon>
        <taxon>Embryophyta</taxon>
        <taxon>Tracheophyta</taxon>
        <taxon>Spermatophyta</taxon>
        <taxon>Magnoliopsida</taxon>
        <taxon>eudicotyledons</taxon>
        <taxon>Gunneridae</taxon>
        <taxon>Pentapetalae</taxon>
        <taxon>rosids</taxon>
        <taxon>malvids</taxon>
        <taxon>Malvales</taxon>
        <taxon>Dipterocarpaceae</taxon>
        <taxon>Rubroshorea</taxon>
    </lineage>
</organism>
<evidence type="ECO:0000313" key="2">
    <source>
        <dbReference type="EMBL" id="GKV37418.1"/>
    </source>
</evidence>
<dbReference type="InterPro" id="IPR013103">
    <property type="entry name" value="RVT_2"/>
</dbReference>
<dbReference type="SUPFAM" id="SSF56672">
    <property type="entry name" value="DNA/RNA polymerases"/>
    <property type="match status" value="1"/>
</dbReference>